<dbReference type="Proteomes" id="UP001589670">
    <property type="component" value="Unassembled WGS sequence"/>
</dbReference>
<gene>
    <name evidence="1" type="ORF">ACFFU4_16265</name>
</gene>
<dbReference type="InterPro" id="IPR009843">
    <property type="entry name" value="DUF1403"/>
</dbReference>
<dbReference type="Pfam" id="PF07183">
    <property type="entry name" value="DUF1403"/>
    <property type="match status" value="1"/>
</dbReference>
<name>A0ABV5I3P3_9RHOB</name>
<evidence type="ECO:0000313" key="1">
    <source>
        <dbReference type="EMBL" id="MFB9151307.1"/>
    </source>
</evidence>
<dbReference type="RefSeq" id="WP_377070899.1">
    <property type="nucleotide sequence ID" value="NZ_JBHMEC010000027.1"/>
</dbReference>
<comment type="caution">
    <text evidence="1">The sequence shown here is derived from an EMBL/GenBank/DDBJ whole genome shotgun (WGS) entry which is preliminary data.</text>
</comment>
<keyword evidence="2" id="KW-1185">Reference proteome</keyword>
<protein>
    <submittedName>
        <fullName evidence="1">DUF1403 family protein</fullName>
    </submittedName>
</protein>
<proteinExistence type="predicted"/>
<reference evidence="1 2" key="1">
    <citation type="submission" date="2024-09" db="EMBL/GenBank/DDBJ databases">
        <authorList>
            <person name="Sun Q."/>
            <person name="Mori K."/>
        </authorList>
    </citation>
    <scope>NUCLEOTIDE SEQUENCE [LARGE SCALE GENOMIC DNA]</scope>
    <source>
        <strain evidence="1 2">CECT 9424</strain>
    </source>
</reference>
<sequence length="295" mass="31030">MPDAPAQLDLDPDRLPPVPEWMLGKKAEGIEDMAFFSGAALARLDLATARGALPLPLLRDRLALHAAEAGMIRAGRPERLPELRDTIHLLRPGDLPGPAGEVCLAWRRTVAHPLRAGALVRALAAPAADGLDALPTGGGGPPVTCAARVLEAALARGADSPPALILADAALARARGQAHLLPLLGTGLTRRDLRARGDDLRAACHRAVAAAAIRATRLAGELERRAARITDVAPTLRSRGADRAVAMFLARDAVAPAGLSAHMSGRAARRICDRLRHLGAVRELTGRDSFRLYGL</sequence>
<dbReference type="EMBL" id="JBHMEC010000027">
    <property type="protein sequence ID" value="MFB9151307.1"/>
    <property type="molecule type" value="Genomic_DNA"/>
</dbReference>
<accession>A0ABV5I3P3</accession>
<organism evidence="1 2">
    <name type="scientific">Roseovarius ramblicola</name>
    <dbReference type="NCBI Taxonomy" id="2022336"/>
    <lineage>
        <taxon>Bacteria</taxon>
        <taxon>Pseudomonadati</taxon>
        <taxon>Pseudomonadota</taxon>
        <taxon>Alphaproteobacteria</taxon>
        <taxon>Rhodobacterales</taxon>
        <taxon>Roseobacteraceae</taxon>
        <taxon>Roseovarius</taxon>
    </lineage>
</organism>
<evidence type="ECO:0000313" key="2">
    <source>
        <dbReference type="Proteomes" id="UP001589670"/>
    </source>
</evidence>